<feature type="transmembrane region" description="Helical" evidence="6">
    <location>
        <begin position="432"/>
        <end position="453"/>
    </location>
</feature>
<evidence type="ECO:0000256" key="4">
    <source>
        <dbReference type="ARBA" id="ARBA00022989"/>
    </source>
</evidence>
<dbReference type="GO" id="GO:0016020">
    <property type="term" value="C:membrane"/>
    <property type="evidence" value="ECO:0007669"/>
    <property type="project" value="UniProtKB-SubCell"/>
</dbReference>
<dbReference type="EMBL" id="NVUU01000003">
    <property type="protein sequence ID" value="PCI96060.1"/>
    <property type="molecule type" value="Genomic_DNA"/>
</dbReference>
<evidence type="ECO:0000256" key="6">
    <source>
        <dbReference type="SAM" id="Phobius"/>
    </source>
</evidence>
<keyword evidence="4 6" id="KW-1133">Transmembrane helix</keyword>
<feature type="transmembrane region" description="Helical" evidence="6">
    <location>
        <begin position="317"/>
        <end position="342"/>
    </location>
</feature>
<dbReference type="SUPFAM" id="SSF161070">
    <property type="entry name" value="SNF-like"/>
    <property type="match status" value="1"/>
</dbReference>
<sequence length="489" mass="53789">MEKRITWKKESGLIWSLLGSAIGFGNILSFSAQCYKNGGGAFLIPFIVALIVLGVPMLFLEGVIGYRTKLPIVSAYGKVLGNTGRSLGWLMVAAVATIGGFYLVLTGYSVAYAYFSVKGCIPQDTATFFKHTFLSGTGSLTSFGGISWPILLVTFICGTFAYIVLLKGIRSGIERVCSIFMPIMLTLIVFFAIIVCYLPGASEGFIRYLVPDFSKIMNFALWRDVFGHVFFSFSLGLGIITAYSRHSSKKISIKKVMWYIALGDFLVSFLAGFVIFGAVGHLSYATGTPFSEIVQSDSTFEMGFVLFPKILHVFTPWVSSIVGCVFFISVFIAGITGFFSIAESFIGNLEVEFSQSRKKAVSIALAVMLGIAFMFCFGNGQALIEGLTPMLLGNNMIIGGLFEVVAFMYLSKEIRNDAIWFNKLKRTNNYHMVKNIVPPILFVILCSCMYLEFTEPFGAAGMLRWGWFSIALVTGCVLARKRKVFATAR</sequence>
<feature type="transmembrane region" description="Helical" evidence="6">
    <location>
        <begin position="12"/>
        <end position="30"/>
    </location>
</feature>
<feature type="transmembrane region" description="Helical" evidence="6">
    <location>
        <begin position="256"/>
        <end position="279"/>
    </location>
</feature>
<feature type="transmembrane region" description="Helical" evidence="6">
    <location>
        <begin position="42"/>
        <end position="66"/>
    </location>
</feature>
<dbReference type="Proteomes" id="UP000217838">
    <property type="component" value="Unassembled WGS sequence"/>
</dbReference>
<dbReference type="InterPro" id="IPR037272">
    <property type="entry name" value="SNS_sf"/>
</dbReference>
<evidence type="ECO:0000256" key="3">
    <source>
        <dbReference type="ARBA" id="ARBA00022692"/>
    </source>
</evidence>
<protein>
    <submittedName>
        <fullName evidence="7">Sodium-dependent transporter</fullName>
    </submittedName>
</protein>
<reference evidence="8" key="1">
    <citation type="submission" date="2017-08" db="EMBL/GenBank/DDBJ databases">
        <title>A dynamic microbial community with high functional redundancy inhabits the cold, oxic subseafloor aquifer.</title>
        <authorList>
            <person name="Tully B.J."/>
            <person name="Wheat C.G."/>
            <person name="Glazer B.T."/>
            <person name="Huber J.A."/>
        </authorList>
    </citation>
    <scope>NUCLEOTIDE SEQUENCE [LARGE SCALE GENOMIC DNA]</scope>
</reference>
<evidence type="ECO:0000256" key="1">
    <source>
        <dbReference type="ARBA" id="ARBA00004141"/>
    </source>
</evidence>
<keyword evidence="3 6" id="KW-0812">Transmembrane</keyword>
<dbReference type="NCBIfam" id="NF037979">
    <property type="entry name" value="Na_transp"/>
    <property type="match status" value="1"/>
</dbReference>
<proteinExistence type="predicted"/>
<feature type="transmembrane region" description="Helical" evidence="6">
    <location>
        <begin position="459"/>
        <end position="479"/>
    </location>
</feature>
<feature type="transmembrane region" description="Helical" evidence="6">
    <location>
        <begin position="177"/>
        <end position="200"/>
    </location>
</feature>
<comment type="caution">
    <text evidence="7">The sequence shown here is derived from an EMBL/GenBank/DDBJ whole genome shotgun (WGS) entry which is preliminary data.</text>
</comment>
<dbReference type="PANTHER" id="PTHR42948:SF1">
    <property type="entry name" value="TRANSPORTER"/>
    <property type="match status" value="1"/>
</dbReference>
<keyword evidence="5 6" id="KW-0472">Membrane</keyword>
<accession>A0A2A4YN68</accession>
<dbReference type="PANTHER" id="PTHR42948">
    <property type="entry name" value="TRANSPORTER"/>
    <property type="match status" value="1"/>
</dbReference>
<feature type="transmembrane region" description="Helical" evidence="6">
    <location>
        <begin position="220"/>
        <end position="244"/>
    </location>
</feature>
<dbReference type="AlphaFoldDB" id="A0A2A4YN68"/>
<evidence type="ECO:0000256" key="5">
    <source>
        <dbReference type="ARBA" id="ARBA00023136"/>
    </source>
</evidence>
<gene>
    <name evidence="7" type="ORF">COB11_00300</name>
</gene>
<keyword evidence="2" id="KW-0813">Transport</keyword>
<dbReference type="PROSITE" id="PS50267">
    <property type="entry name" value="NA_NEUROTRAN_SYMP_3"/>
    <property type="match status" value="1"/>
</dbReference>
<organism evidence="7 8">
    <name type="scientific">Aerophobetes bacterium</name>
    <dbReference type="NCBI Taxonomy" id="2030807"/>
    <lineage>
        <taxon>Bacteria</taxon>
        <taxon>Candidatus Aerophobota</taxon>
    </lineage>
</organism>
<evidence type="ECO:0000313" key="7">
    <source>
        <dbReference type="EMBL" id="PCI96060.1"/>
    </source>
</evidence>
<dbReference type="PRINTS" id="PR00176">
    <property type="entry name" value="NANEUSMPORT"/>
</dbReference>
<dbReference type="Pfam" id="PF00209">
    <property type="entry name" value="SNF"/>
    <property type="match status" value="2"/>
</dbReference>
<feature type="transmembrane region" description="Helical" evidence="6">
    <location>
        <begin position="146"/>
        <end position="165"/>
    </location>
</feature>
<feature type="transmembrane region" description="Helical" evidence="6">
    <location>
        <begin position="363"/>
        <end position="384"/>
    </location>
</feature>
<feature type="transmembrane region" description="Helical" evidence="6">
    <location>
        <begin position="390"/>
        <end position="411"/>
    </location>
</feature>
<dbReference type="InterPro" id="IPR000175">
    <property type="entry name" value="Na/ntran_symport"/>
</dbReference>
<feature type="transmembrane region" description="Helical" evidence="6">
    <location>
        <begin position="87"/>
        <end position="105"/>
    </location>
</feature>
<comment type="subcellular location">
    <subcellularLocation>
        <location evidence="1">Membrane</location>
        <topology evidence="1">Multi-pass membrane protein</topology>
    </subcellularLocation>
</comment>
<name>A0A2A4YN68_UNCAE</name>
<evidence type="ECO:0000313" key="8">
    <source>
        <dbReference type="Proteomes" id="UP000217838"/>
    </source>
</evidence>
<evidence type="ECO:0000256" key="2">
    <source>
        <dbReference type="ARBA" id="ARBA00022448"/>
    </source>
</evidence>